<dbReference type="EMBL" id="LXQA010321821">
    <property type="protein sequence ID" value="MCI43775.1"/>
    <property type="molecule type" value="Genomic_DNA"/>
</dbReference>
<proteinExistence type="predicted"/>
<name>A0A392S7B0_9FABA</name>
<evidence type="ECO:0000313" key="2">
    <source>
        <dbReference type="Proteomes" id="UP000265520"/>
    </source>
</evidence>
<reference evidence="1 2" key="1">
    <citation type="journal article" date="2018" name="Front. Plant Sci.">
        <title>Red Clover (Trifolium pratense) and Zigzag Clover (T. medium) - A Picture of Genomic Similarities and Differences.</title>
        <authorList>
            <person name="Dluhosova J."/>
            <person name="Istvanek J."/>
            <person name="Nedelnik J."/>
            <person name="Repkova J."/>
        </authorList>
    </citation>
    <scope>NUCLEOTIDE SEQUENCE [LARGE SCALE GENOMIC DNA]</scope>
    <source>
        <strain evidence="2">cv. 10/8</strain>
        <tissue evidence="1">Leaf</tissue>
    </source>
</reference>
<keyword evidence="2" id="KW-1185">Reference proteome</keyword>
<sequence length="48" mass="5037">QLTPFEGHGDGMINSSPILNQLSTASVSRVTKALIDNNLRGTGSSFGF</sequence>
<evidence type="ECO:0000313" key="1">
    <source>
        <dbReference type="EMBL" id="MCI43775.1"/>
    </source>
</evidence>
<feature type="non-terminal residue" evidence="1">
    <location>
        <position position="1"/>
    </location>
</feature>
<dbReference type="AlphaFoldDB" id="A0A392S7B0"/>
<organism evidence="1 2">
    <name type="scientific">Trifolium medium</name>
    <dbReference type="NCBI Taxonomy" id="97028"/>
    <lineage>
        <taxon>Eukaryota</taxon>
        <taxon>Viridiplantae</taxon>
        <taxon>Streptophyta</taxon>
        <taxon>Embryophyta</taxon>
        <taxon>Tracheophyta</taxon>
        <taxon>Spermatophyta</taxon>
        <taxon>Magnoliopsida</taxon>
        <taxon>eudicotyledons</taxon>
        <taxon>Gunneridae</taxon>
        <taxon>Pentapetalae</taxon>
        <taxon>rosids</taxon>
        <taxon>fabids</taxon>
        <taxon>Fabales</taxon>
        <taxon>Fabaceae</taxon>
        <taxon>Papilionoideae</taxon>
        <taxon>50 kb inversion clade</taxon>
        <taxon>NPAAA clade</taxon>
        <taxon>Hologalegina</taxon>
        <taxon>IRL clade</taxon>
        <taxon>Trifolieae</taxon>
        <taxon>Trifolium</taxon>
    </lineage>
</organism>
<accession>A0A392S7B0</accession>
<protein>
    <submittedName>
        <fullName evidence="1">Uncharacterized protein</fullName>
    </submittedName>
</protein>
<dbReference type="Proteomes" id="UP000265520">
    <property type="component" value="Unassembled WGS sequence"/>
</dbReference>
<comment type="caution">
    <text evidence="1">The sequence shown here is derived from an EMBL/GenBank/DDBJ whole genome shotgun (WGS) entry which is preliminary data.</text>
</comment>